<gene>
    <name evidence="3" type="ORF">Sste5346_006077</name>
</gene>
<evidence type="ECO:0000313" key="4">
    <source>
        <dbReference type="Proteomes" id="UP001583186"/>
    </source>
</evidence>
<name>A0ABR3Z166_9PEZI</name>
<dbReference type="PANTHER" id="PTHR24321">
    <property type="entry name" value="DEHYDROGENASES, SHORT CHAIN"/>
    <property type="match status" value="1"/>
</dbReference>
<dbReference type="Gene3D" id="3.40.50.720">
    <property type="entry name" value="NAD(P)-binding Rossmann-like Domain"/>
    <property type="match status" value="1"/>
</dbReference>
<comment type="caution">
    <text evidence="3">The sequence shown here is derived from an EMBL/GenBank/DDBJ whole genome shotgun (WGS) entry which is preliminary data.</text>
</comment>
<dbReference type="PRINTS" id="PR00080">
    <property type="entry name" value="SDRFAMILY"/>
</dbReference>
<dbReference type="Proteomes" id="UP001583186">
    <property type="component" value="Unassembled WGS sequence"/>
</dbReference>
<comment type="similarity">
    <text evidence="1">Belongs to the short-chain dehydrogenases/reductases (SDR) family.</text>
</comment>
<dbReference type="CDD" id="cd05233">
    <property type="entry name" value="SDR_c"/>
    <property type="match status" value="1"/>
</dbReference>
<evidence type="ECO:0000256" key="2">
    <source>
        <dbReference type="ARBA" id="ARBA00023002"/>
    </source>
</evidence>
<dbReference type="EMBL" id="JAWCUI010000035">
    <property type="protein sequence ID" value="KAL1893936.1"/>
    <property type="molecule type" value="Genomic_DNA"/>
</dbReference>
<dbReference type="PRINTS" id="PR00081">
    <property type="entry name" value="GDHRDH"/>
</dbReference>
<keyword evidence="2" id="KW-0560">Oxidoreductase</keyword>
<dbReference type="InterPro" id="IPR036291">
    <property type="entry name" value="NAD(P)-bd_dom_sf"/>
</dbReference>
<keyword evidence="4" id="KW-1185">Reference proteome</keyword>
<reference evidence="3 4" key="1">
    <citation type="journal article" date="2024" name="IMA Fungus">
        <title>IMA Genome - F19 : A genome assembly and annotation guide to empower mycologists, including annotated draft genome sequences of Ceratocystis pirilliformis, Diaporthe australafricana, Fusarium ophioides, Paecilomyces lecythidis, and Sporothrix stenoceras.</title>
        <authorList>
            <person name="Aylward J."/>
            <person name="Wilson A.M."/>
            <person name="Visagie C.M."/>
            <person name="Spraker J."/>
            <person name="Barnes I."/>
            <person name="Buitendag C."/>
            <person name="Ceriani C."/>
            <person name="Del Mar Angel L."/>
            <person name="du Plessis D."/>
            <person name="Fuchs T."/>
            <person name="Gasser K."/>
            <person name="Kramer D."/>
            <person name="Li W."/>
            <person name="Munsamy K."/>
            <person name="Piso A."/>
            <person name="Price J.L."/>
            <person name="Sonnekus B."/>
            <person name="Thomas C."/>
            <person name="van der Nest A."/>
            <person name="van Dijk A."/>
            <person name="van Heerden A."/>
            <person name="van Vuuren N."/>
            <person name="Yilmaz N."/>
            <person name="Duong T.A."/>
            <person name="van der Merwe N.A."/>
            <person name="Wingfield M.J."/>
            <person name="Wingfield B.D."/>
        </authorList>
    </citation>
    <scope>NUCLEOTIDE SEQUENCE [LARGE SCALE GENOMIC DNA]</scope>
    <source>
        <strain evidence="3 4">CMW 5346</strain>
    </source>
</reference>
<proteinExistence type="inferred from homology"/>
<dbReference type="PANTHER" id="PTHR24321:SF12">
    <property type="entry name" value="SHORT-CHAIN DEHYDROGENASE_REDUCTASE FAMILY, PUTATIVE (AFU_ORTHOLOGUE AFUA_5G14340)-RELATED"/>
    <property type="match status" value="1"/>
</dbReference>
<dbReference type="InterPro" id="IPR002347">
    <property type="entry name" value="SDR_fam"/>
</dbReference>
<accession>A0ABR3Z166</accession>
<dbReference type="Pfam" id="PF13561">
    <property type="entry name" value="adh_short_C2"/>
    <property type="match status" value="1"/>
</dbReference>
<evidence type="ECO:0000313" key="3">
    <source>
        <dbReference type="EMBL" id="KAL1893936.1"/>
    </source>
</evidence>
<dbReference type="SUPFAM" id="SSF51735">
    <property type="entry name" value="NAD(P)-binding Rossmann-fold domains"/>
    <property type="match status" value="1"/>
</dbReference>
<protein>
    <submittedName>
        <fullName evidence="3">Uncharacterized protein</fullName>
    </submittedName>
</protein>
<evidence type="ECO:0000256" key="1">
    <source>
        <dbReference type="ARBA" id="ARBA00006484"/>
    </source>
</evidence>
<sequence>MDALLQTGVALITGAGSGIGQHISNVFAERGCKKLFLVDLSEKGLAATKKIIQATAPDAEVVLQITDISDEQAVHAMVDTCVTTFGRIDFACNNAGVGTISVRTADTTTEMFDKINRVNLRGAFLCEAAESAQMLKQEPLPIHKDHRDVRGSIVHTCSLAGHTPIATLSAYSTSKHGVASMVRVDARELAPHGIRVNAVMPGFVDTPMYRDSGLTPEFMEAAAKQAPMNRMVDAREVAEAVVFLSGQQASAITGAFLPVDNGAFLYRCL</sequence>
<organism evidence="3 4">
    <name type="scientific">Sporothrix stenoceras</name>
    <dbReference type="NCBI Taxonomy" id="5173"/>
    <lineage>
        <taxon>Eukaryota</taxon>
        <taxon>Fungi</taxon>
        <taxon>Dikarya</taxon>
        <taxon>Ascomycota</taxon>
        <taxon>Pezizomycotina</taxon>
        <taxon>Sordariomycetes</taxon>
        <taxon>Sordariomycetidae</taxon>
        <taxon>Ophiostomatales</taxon>
        <taxon>Ophiostomataceae</taxon>
        <taxon>Sporothrix</taxon>
    </lineage>
</organism>